<dbReference type="Proteomes" id="UP001178508">
    <property type="component" value="Chromosome 2"/>
</dbReference>
<dbReference type="EMBL" id="OY660865">
    <property type="protein sequence ID" value="CAJ1050789.1"/>
    <property type="molecule type" value="Genomic_DNA"/>
</dbReference>
<gene>
    <name evidence="1" type="ORF">XNOV1_A005734</name>
</gene>
<name>A0AAV1EQ56_XYRNO</name>
<dbReference type="PANTHER" id="PTHR33332">
    <property type="entry name" value="REVERSE TRANSCRIPTASE DOMAIN-CONTAINING PROTEIN"/>
    <property type="match status" value="1"/>
</dbReference>
<protein>
    <submittedName>
        <fullName evidence="1">Uncharacterized protein LOC121506616, partial</fullName>
    </submittedName>
</protein>
<evidence type="ECO:0000313" key="2">
    <source>
        <dbReference type="Proteomes" id="UP001178508"/>
    </source>
</evidence>
<accession>A0AAV1EQ56</accession>
<proteinExistence type="predicted"/>
<keyword evidence="2" id="KW-1185">Reference proteome</keyword>
<reference evidence="1" key="1">
    <citation type="submission" date="2023-08" db="EMBL/GenBank/DDBJ databases">
        <authorList>
            <person name="Alioto T."/>
            <person name="Alioto T."/>
            <person name="Gomez Garrido J."/>
        </authorList>
    </citation>
    <scope>NUCLEOTIDE SEQUENCE</scope>
</reference>
<evidence type="ECO:0000313" key="1">
    <source>
        <dbReference type="EMBL" id="CAJ1050789.1"/>
    </source>
</evidence>
<dbReference type="AlphaFoldDB" id="A0AAV1EQ56"/>
<organism evidence="1 2">
    <name type="scientific">Xyrichtys novacula</name>
    <name type="common">Pearly razorfish</name>
    <name type="synonym">Hemipteronotus novacula</name>
    <dbReference type="NCBI Taxonomy" id="13765"/>
    <lineage>
        <taxon>Eukaryota</taxon>
        <taxon>Metazoa</taxon>
        <taxon>Chordata</taxon>
        <taxon>Craniata</taxon>
        <taxon>Vertebrata</taxon>
        <taxon>Euteleostomi</taxon>
        <taxon>Actinopterygii</taxon>
        <taxon>Neopterygii</taxon>
        <taxon>Teleostei</taxon>
        <taxon>Neoteleostei</taxon>
        <taxon>Acanthomorphata</taxon>
        <taxon>Eupercaria</taxon>
        <taxon>Labriformes</taxon>
        <taxon>Labridae</taxon>
        <taxon>Xyrichtys</taxon>
    </lineage>
</organism>
<sequence>MATNLLKLNNNKTDLMVVAPPSLSKEVGDILLNVDGCTIRPSQEVRNLGVILDCNLSLQAHISNATKSAFFHLKNICRLRPSLSDSVAETLIHAFISSLLDYCNGVLYSLPTEALDRLQHVQNYMSKI</sequence>